<dbReference type="GO" id="GO:0008168">
    <property type="term" value="F:methyltransferase activity"/>
    <property type="evidence" value="ECO:0007669"/>
    <property type="project" value="UniProtKB-KW"/>
</dbReference>
<evidence type="ECO:0000256" key="1">
    <source>
        <dbReference type="SAM" id="MobiDB-lite"/>
    </source>
</evidence>
<name>A0A3M2M1Y1_9ACTN</name>
<sequence length="281" mass="30066">MRPAAANALLPTVQPTQSAHLVGRIVSNGAAPTAFNDPYAFTPGYYDLFRASEDALPSVSFFAGLTPPDADALEIGSGTGRLALAVAGRARTLTCLERSPTMRAVLISKLAQRPEMRSKVTVLQGTAPGFDLGRAFDYVYLGGVLEHVPPAERPVLFAAIAAHLRPGGLCAMDMVLRMPAPDLEERVMDEQVLGECRYVLSAEAERLGPDLSRLRQTYRTYLRGELIATEPTERLHNMHRPGPVLKDLADAGLHPAEGDGLAQATPLPDDPGAVVVRKAAP</sequence>
<organism evidence="3 4">
    <name type="scientific">Actinomadura harenae</name>
    <dbReference type="NCBI Taxonomy" id="2483351"/>
    <lineage>
        <taxon>Bacteria</taxon>
        <taxon>Bacillati</taxon>
        <taxon>Actinomycetota</taxon>
        <taxon>Actinomycetes</taxon>
        <taxon>Streptosporangiales</taxon>
        <taxon>Thermomonosporaceae</taxon>
        <taxon>Actinomadura</taxon>
    </lineage>
</organism>
<keyword evidence="3" id="KW-0489">Methyltransferase</keyword>
<evidence type="ECO:0000313" key="3">
    <source>
        <dbReference type="EMBL" id="RMI43631.1"/>
    </source>
</evidence>
<comment type="caution">
    <text evidence="3">The sequence shown here is derived from an EMBL/GenBank/DDBJ whole genome shotgun (WGS) entry which is preliminary data.</text>
</comment>
<dbReference type="EMBL" id="RFFG01000024">
    <property type="protein sequence ID" value="RMI43631.1"/>
    <property type="molecule type" value="Genomic_DNA"/>
</dbReference>
<dbReference type="InterPro" id="IPR041698">
    <property type="entry name" value="Methyltransf_25"/>
</dbReference>
<keyword evidence="3" id="KW-0808">Transferase</keyword>
<dbReference type="Gene3D" id="3.40.50.150">
    <property type="entry name" value="Vaccinia Virus protein VP39"/>
    <property type="match status" value="1"/>
</dbReference>
<dbReference type="InterPro" id="IPR029063">
    <property type="entry name" value="SAM-dependent_MTases_sf"/>
</dbReference>
<dbReference type="Proteomes" id="UP000282674">
    <property type="component" value="Unassembled WGS sequence"/>
</dbReference>
<feature type="region of interest" description="Disordered" evidence="1">
    <location>
        <begin position="250"/>
        <end position="281"/>
    </location>
</feature>
<evidence type="ECO:0000313" key="4">
    <source>
        <dbReference type="Proteomes" id="UP000282674"/>
    </source>
</evidence>
<protein>
    <submittedName>
        <fullName evidence="3">Class I SAM-dependent methyltransferase</fullName>
    </submittedName>
</protein>
<evidence type="ECO:0000259" key="2">
    <source>
        <dbReference type="Pfam" id="PF13649"/>
    </source>
</evidence>
<dbReference type="SUPFAM" id="SSF53335">
    <property type="entry name" value="S-adenosyl-L-methionine-dependent methyltransferases"/>
    <property type="match status" value="1"/>
</dbReference>
<accession>A0A3M2M1Y1</accession>
<reference evidence="3 4" key="1">
    <citation type="submission" date="2018-10" db="EMBL/GenBank/DDBJ databases">
        <title>Isolation from soil.</title>
        <authorList>
            <person name="Hu J."/>
        </authorList>
    </citation>
    <scope>NUCLEOTIDE SEQUENCE [LARGE SCALE GENOMIC DNA]</scope>
    <source>
        <strain evidence="3 4">NEAU-Ht49</strain>
    </source>
</reference>
<proteinExistence type="predicted"/>
<dbReference type="Pfam" id="PF13649">
    <property type="entry name" value="Methyltransf_25"/>
    <property type="match status" value="1"/>
</dbReference>
<dbReference type="AlphaFoldDB" id="A0A3M2M1Y1"/>
<gene>
    <name evidence="3" type="ORF">EBO15_15425</name>
</gene>
<feature type="domain" description="Methyltransferase" evidence="2">
    <location>
        <begin position="73"/>
        <end position="168"/>
    </location>
</feature>
<dbReference type="GO" id="GO:0032259">
    <property type="term" value="P:methylation"/>
    <property type="evidence" value="ECO:0007669"/>
    <property type="project" value="UniProtKB-KW"/>
</dbReference>
<dbReference type="CDD" id="cd02440">
    <property type="entry name" value="AdoMet_MTases"/>
    <property type="match status" value="1"/>
</dbReference>
<keyword evidence="4" id="KW-1185">Reference proteome</keyword>